<evidence type="ECO:0000313" key="2">
    <source>
        <dbReference type="Proteomes" id="UP000242715"/>
    </source>
</evidence>
<name>A0A2Z6N6Q1_TRISU</name>
<gene>
    <name evidence="1" type="ORF">TSUD_35850</name>
</gene>
<dbReference type="EMBL" id="DF973815">
    <property type="protein sequence ID" value="GAU40568.1"/>
    <property type="molecule type" value="Genomic_DNA"/>
</dbReference>
<evidence type="ECO:0000313" key="1">
    <source>
        <dbReference type="EMBL" id="GAU40568.1"/>
    </source>
</evidence>
<keyword evidence="2" id="KW-1185">Reference proteome</keyword>
<organism evidence="1 2">
    <name type="scientific">Trifolium subterraneum</name>
    <name type="common">Subterranean clover</name>
    <dbReference type="NCBI Taxonomy" id="3900"/>
    <lineage>
        <taxon>Eukaryota</taxon>
        <taxon>Viridiplantae</taxon>
        <taxon>Streptophyta</taxon>
        <taxon>Embryophyta</taxon>
        <taxon>Tracheophyta</taxon>
        <taxon>Spermatophyta</taxon>
        <taxon>Magnoliopsida</taxon>
        <taxon>eudicotyledons</taxon>
        <taxon>Gunneridae</taxon>
        <taxon>Pentapetalae</taxon>
        <taxon>rosids</taxon>
        <taxon>fabids</taxon>
        <taxon>Fabales</taxon>
        <taxon>Fabaceae</taxon>
        <taxon>Papilionoideae</taxon>
        <taxon>50 kb inversion clade</taxon>
        <taxon>NPAAA clade</taxon>
        <taxon>Hologalegina</taxon>
        <taxon>IRL clade</taxon>
        <taxon>Trifolieae</taxon>
        <taxon>Trifolium</taxon>
    </lineage>
</organism>
<dbReference type="AlphaFoldDB" id="A0A2Z6N6Q1"/>
<protein>
    <submittedName>
        <fullName evidence="1">Uncharacterized protein</fullName>
    </submittedName>
</protein>
<dbReference type="Proteomes" id="UP000242715">
    <property type="component" value="Unassembled WGS sequence"/>
</dbReference>
<accession>A0A2Z6N6Q1</accession>
<sequence>MFIEPPRAQECPKLNPQKSNHPFISWRSILLKETGIPLSRSTIIHKPPFIYSPQRILRSPRILPTLRAQNDCKGNTPIPPKDRTTWNFPDYDPDYEFDQTAFTMSFIRGQSRLTDPGKYFTVIRT</sequence>
<reference evidence="2" key="1">
    <citation type="journal article" date="2017" name="Front. Plant Sci.">
        <title>Climate Clever Clovers: New Paradigm to Reduce the Environmental Footprint of Ruminants by Breeding Low Methanogenic Forages Utilizing Haplotype Variation.</title>
        <authorList>
            <person name="Kaur P."/>
            <person name="Appels R."/>
            <person name="Bayer P.E."/>
            <person name="Keeble-Gagnere G."/>
            <person name="Wang J."/>
            <person name="Hirakawa H."/>
            <person name="Shirasawa K."/>
            <person name="Vercoe P."/>
            <person name="Stefanova K."/>
            <person name="Durmic Z."/>
            <person name="Nichols P."/>
            <person name="Revell C."/>
            <person name="Isobe S.N."/>
            <person name="Edwards D."/>
            <person name="Erskine W."/>
        </authorList>
    </citation>
    <scope>NUCLEOTIDE SEQUENCE [LARGE SCALE GENOMIC DNA]</scope>
    <source>
        <strain evidence="2">cv. Daliak</strain>
    </source>
</reference>
<proteinExistence type="predicted"/>